<evidence type="ECO:0000313" key="1">
    <source>
        <dbReference type="EMBL" id="AWY06564.1"/>
    </source>
</evidence>
<dbReference type="EMBL" id="MH271318">
    <property type="protein sequence ID" value="AWY06564.1"/>
    <property type="molecule type" value="Genomic_DNA"/>
</dbReference>
<dbReference type="Proteomes" id="UP000250672">
    <property type="component" value="Genome"/>
</dbReference>
<dbReference type="KEGG" id="vg:54993678"/>
<sequence>MTAETPTTFEPTDLDLAELRRSVYANGRTVVFTMPTSYRAEQRAAKLTRSPATCPDRSGLRWTWEELHNGTPDWGVYAYPEPLLDRGAEWDHESLIKLRARLDHWGSPVMVRQFSSSGTSRTSTHRDNTTLKERFPDTEVDLDAIVFRARTVGYGDLRTYVQMAYLRGDDD</sequence>
<keyword evidence="2" id="KW-1185">Reference proteome</keyword>
<proteinExistence type="predicted"/>
<evidence type="ECO:0000313" key="2">
    <source>
        <dbReference type="Proteomes" id="UP000250672"/>
    </source>
</evidence>
<reference evidence="2" key="1">
    <citation type="submission" date="2018-04" db="EMBL/GenBank/DDBJ databases">
        <authorList>
            <person name="Go L.Y."/>
            <person name="Mitchell J.A."/>
        </authorList>
    </citation>
    <scope>NUCLEOTIDE SEQUENCE [LARGE SCALE GENOMIC DNA]</scope>
</reference>
<dbReference type="GeneID" id="54993678"/>
<gene>
    <name evidence="1" type="primary">63</name>
    <name evidence="1" type="ORF">PBI_TRINE_63</name>
</gene>
<dbReference type="RefSeq" id="YP_009803120.1">
    <property type="nucleotide sequence ID" value="NC_047991.1"/>
</dbReference>
<protein>
    <submittedName>
        <fullName evidence="1">Uncharacterized protein</fullName>
    </submittedName>
</protein>
<organism evidence="1 2">
    <name type="scientific">Gordonia phage Trine</name>
    <dbReference type="NCBI Taxonomy" id="2201431"/>
    <lineage>
        <taxon>Viruses</taxon>
        <taxon>Duplodnaviria</taxon>
        <taxon>Heunggongvirae</taxon>
        <taxon>Uroviricota</taxon>
        <taxon>Caudoviricetes</taxon>
        <taxon>Trinevirus</taxon>
        <taxon>Trinevirus trine</taxon>
    </lineage>
</organism>
<name>A0A2Z4Q978_9CAUD</name>
<accession>A0A2Z4Q978</accession>